<reference evidence="5 6" key="1">
    <citation type="submission" date="2014-05" db="EMBL/GenBank/DDBJ databases">
        <title>Whole genome shotgun sequence of Rhizobium rhizogenes NBRC 13257.</title>
        <authorList>
            <person name="Katano-Makiyama Y."/>
            <person name="Hosoyama A."/>
            <person name="Hashimoto M."/>
            <person name="Hosoyama Y."/>
            <person name="Noguchi M."/>
            <person name="Tsuchikane K."/>
            <person name="Kimura A."/>
            <person name="Ohji S."/>
            <person name="Ichikawa N."/>
            <person name="Yamazoe A."/>
            <person name="Fujita N."/>
        </authorList>
    </citation>
    <scope>NUCLEOTIDE SEQUENCE [LARGE SCALE GENOMIC DNA]</scope>
    <source>
        <strain evidence="5 6">NBRC 13257</strain>
    </source>
</reference>
<evidence type="ECO:0000259" key="4">
    <source>
        <dbReference type="Pfam" id="PF13407"/>
    </source>
</evidence>
<dbReference type="EMBL" id="BAYX01000022">
    <property type="protein sequence ID" value="GAJ96478.1"/>
    <property type="molecule type" value="Genomic_DNA"/>
</dbReference>
<dbReference type="PANTHER" id="PTHR30036:SF7">
    <property type="entry name" value="ABC TRANSPORTER PERIPLASMIC-BINDING PROTEIN YPHF"/>
    <property type="match status" value="1"/>
</dbReference>
<dbReference type="GO" id="GO:0030288">
    <property type="term" value="C:outer membrane-bounded periplasmic space"/>
    <property type="evidence" value="ECO:0007669"/>
    <property type="project" value="TreeGrafter"/>
</dbReference>
<accession>A0AA87UCL0</accession>
<evidence type="ECO:0000256" key="2">
    <source>
        <dbReference type="ARBA" id="ARBA00007639"/>
    </source>
</evidence>
<organism evidence="5 6">
    <name type="scientific">Rhizobium rhizogenes NBRC 13257</name>
    <dbReference type="NCBI Taxonomy" id="1220581"/>
    <lineage>
        <taxon>Bacteria</taxon>
        <taxon>Pseudomonadati</taxon>
        <taxon>Pseudomonadota</taxon>
        <taxon>Alphaproteobacteria</taxon>
        <taxon>Hyphomicrobiales</taxon>
        <taxon>Rhizobiaceae</taxon>
        <taxon>Rhizobium/Agrobacterium group</taxon>
        <taxon>Rhizobium</taxon>
    </lineage>
</organism>
<dbReference type="InterPro" id="IPR028082">
    <property type="entry name" value="Peripla_BP_I"/>
</dbReference>
<dbReference type="Pfam" id="PF13407">
    <property type="entry name" value="Peripla_BP_4"/>
    <property type="match status" value="1"/>
</dbReference>
<feature type="domain" description="Periplasmic binding protein" evidence="4">
    <location>
        <begin position="41"/>
        <end position="295"/>
    </location>
</feature>
<evidence type="ECO:0000313" key="5">
    <source>
        <dbReference type="EMBL" id="GAJ96478.1"/>
    </source>
</evidence>
<keyword evidence="3" id="KW-0732">Signal</keyword>
<dbReference type="SUPFAM" id="SSF53822">
    <property type="entry name" value="Periplasmic binding protein-like I"/>
    <property type="match status" value="1"/>
</dbReference>
<feature type="chain" id="PRO_5041687669" evidence="3">
    <location>
        <begin position="25"/>
        <end position="343"/>
    </location>
</feature>
<evidence type="ECO:0000313" key="6">
    <source>
        <dbReference type="Proteomes" id="UP000026941"/>
    </source>
</evidence>
<dbReference type="AlphaFoldDB" id="A0AA87UCL0"/>
<comment type="similarity">
    <text evidence="2">Belongs to the bacterial solute-binding protein 2 family.</text>
</comment>
<dbReference type="Proteomes" id="UP000026941">
    <property type="component" value="Unassembled WGS sequence"/>
</dbReference>
<dbReference type="CDD" id="cd06312">
    <property type="entry name" value="PBP1_ABC_sugar_binding-like"/>
    <property type="match status" value="1"/>
</dbReference>
<proteinExistence type="inferred from homology"/>
<dbReference type="GeneID" id="86850498"/>
<evidence type="ECO:0000256" key="1">
    <source>
        <dbReference type="ARBA" id="ARBA00004418"/>
    </source>
</evidence>
<name>A0AA87UCL0_RHIRH</name>
<dbReference type="InterPro" id="IPR025997">
    <property type="entry name" value="SBP_2_dom"/>
</dbReference>
<comment type="caution">
    <text evidence="5">The sequence shown here is derived from an EMBL/GenBank/DDBJ whole genome shotgun (WGS) entry which is preliminary data.</text>
</comment>
<dbReference type="GO" id="GO:0030246">
    <property type="term" value="F:carbohydrate binding"/>
    <property type="evidence" value="ECO:0007669"/>
    <property type="project" value="TreeGrafter"/>
</dbReference>
<evidence type="ECO:0000256" key="3">
    <source>
        <dbReference type="SAM" id="SignalP"/>
    </source>
</evidence>
<dbReference type="PANTHER" id="PTHR30036">
    <property type="entry name" value="D-XYLOSE-BINDING PERIPLASMIC PROTEIN"/>
    <property type="match status" value="1"/>
</dbReference>
<gene>
    <name evidence="5" type="ORF">RRH01S_22_00880</name>
</gene>
<comment type="subcellular location">
    <subcellularLocation>
        <location evidence="1">Periplasm</location>
    </subcellularLocation>
</comment>
<sequence length="343" mass="37848">MKLKKLMMLSSLLVATALSSASSAQESGKQYRFVMVSHIGSNDPNMNWLTTSLKEFEKRYPNVKTEYISTNNYSVQEHVRLLEQAIATHPDGIAVPIVSSDAFEGPLRKAIEEGIPVVAFNIPDSRPVGERIPYLTYVGGDEYLTGKKLGEYAIEQAKEGKVPMPKHVVCASHDSAHQGLKARCKGMQDAMATVGAKFDELFIGAEPATARNTLQSFLQANPDTNYIFTVAGWSAPWAWGVANDMKLDPDVDDKGMTILTVDEGPVSIEGVRAGHILATNSQGFWLQGYAPMEWLLWNKEFGYAPQSDILTGPIIIDKDNADQWAKQVRGVFGDKAYNEQNTW</sequence>
<dbReference type="RefSeq" id="WP_007701401.1">
    <property type="nucleotide sequence ID" value="NZ_BAYX01000022.1"/>
</dbReference>
<dbReference type="Gene3D" id="3.40.50.2300">
    <property type="match status" value="2"/>
</dbReference>
<protein>
    <submittedName>
        <fullName evidence="5">ABC transporter substrate-binding protein</fullName>
    </submittedName>
</protein>
<dbReference type="InterPro" id="IPR050555">
    <property type="entry name" value="Bact_Solute-Bind_Prot2"/>
</dbReference>
<feature type="signal peptide" evidence="3">
    <location>
        <begin position="1"/>
        <end position="24"/>
    </location>
</feature>